<dbReference type="Gene3D" id="3.80.10.10">
    <property type="entry name" value="Ribonuclease Inhibitor"/>
    <property type="match status" value="1"/>
</dbReference>
<dbReference type="InterPro" id="IPR055357">
    <property type="entry name" value="LRR_At1g61320_AtMIF1"/>
</dbReference>
<proteinExistence type="predicted"/>
<dbReference type="HOGENOM" id="CLU_010721_4_1_1"/>
<dbReference type="PANTHER" id="PTHR34145">
    <property type="entry name" value="OS02G0105600 PROTEIN"/>
    <property type="match status" value="1"/>
</dbReference>
<organism evidence="4 5">
    <name type="scientific">Leersia perrieri</name>
    <dbReference type="NCBI Taxonomy" id="77586"/>
    <lineage>
        <taxon>Eukaryota</taxon>
        <taxon>Viridiplantae</taxon>
        <taxon>Streptophyta</taxon>
        <taxon>Embryophyta</taxon>
        <taxon>Tracheophyta</taxon>
        <taxon>Spermatophyta</taxon>
        <taxon>Magnoliopsida</taxon>
        <taxon>Liliopsida</taxon>
        <taxon>Poales</taxon>
        <taxon>Poaceae</taxon>
        <taxon>BOP clade</taxon>
        <taxon>Oryzoideae</taxon>
        <taxon>Oryzeae</taxon>
        <taxon>Oryzinae</taxon>
        <taxon>Leersia</taxon>
    </lineage>
</organism>
<dbReference type="STRING" id="77586.A0A0D9XF99"/>
<dbReference type="InterPro" id="IPR001810">
    <property type="entry name" value="F-box_dom"/>
</dbReference>
<feature type="domain" description="F-box" evidence="2">
    <location>
        <begin position="90"/>
        <end position="123"/>
    </location>
</feature>
<dbReference type="Proteomes" id="UP000032180">
    <property type="component" value="Chromosome 9"/>
</dbReference>
<evidence type="ECO:0000313" key="4">
    <source>
        <dbReference type="EnsemblPlants" id="LPERR09G11430.1"/>
    </source>
</evidence>
<dbReference type="EnsemblPlants" id="LPERR09G11430.1">
    <property type="protein sequence ID" value="LPERR09G11430.1"/>
    <property type="gene ID" value="LPERR09G11430"/>
</dbReference>
<dbReference type="Pfam" id="PF00646">
    <property type="entry name" value="F-box"/>
    <property type="match status" value="1"/>
</dbReference>
<evidence type="ECO:0000259" key="3">
    <source>
        <dbReference type="Pfam" id="PF23622"/>
    </source>
</evidence>
<feature type="region of interest" description="Disordered" evidence="1">
    <location>
        <begin position="58"/>
        <end position="84"/>
    </location>
</feature>
<name>A0A0D9XF99_9ORYZ</name>
<reference evidence="4 5" key="1">
    <citation type="submission" date="2012-08" db="EMBL/GenBank/DDBJ databases">
        <title>Oryza genome evolution.</title>
        <authorList>
            <person name="Wing R.A."/>
        </authorList>
    </citation>
    <scope>NUCLEOTIDE SEQUENCE</scope>
</reference>
<evidence type="ECO:0000256" key="1">
    <source>
        <dbReference type="SAM" id="MobiDB-lite"/>
    </source>
</evidence>
<dbReference type="InterPro" id="IPR036047">
    <property type="entry name" value="F-box-like_dom_sf"/>
</dbReference>
<dbReference type="SUPFAM" id="SSF81383">
    <property type="entry name" value="F-box domain"/>
    <property type="match status" value="1"/>
</dbReference>
<reference evidence="4" key="3">
    <citation type="submission" date="2015-04" db="UniProtKB">
        <authorList>
            <consortium name="EnsemblPlants"/>
        </authorList>
    </citation>
    <scope>IDENTIFICATION</scope>
</reference>
<sequence>MEALALDRSPSQSPTSAAARRRPFVFFGGGGEERERRRGFICFWCCFGKDAMASPPTTDGLIDSVTKRKGSPCQQDDDSQDDKRIRSGVNLPEDIFWYIHSLMPLRDAARAACVSRSFLRSWRCYPYLFFCEEITRLDNSKFSDDTTRNLISKISHILHHHSGIGLKKLKLAFFGCTNVNFSCFDSWFHKAVTPGIEELTLILPRNSNAGYSFPCSVLSDGNGNSIRYLHLSCCAIRPTVDIGCLRTLTTVHLSSVRITGFELECFLSNSPALESLTVIDCKEIVQLKIPRLLKRLHTLDVNRCEMLKVIENYAPNVSTFHFSGQPVRMWGFLQVKDLGMSCLHQSRILCYALANLLSVAPNVENLGISSETEIVSTQTVSGKYLCLKHLHISLNRSSDFDYLSLVSFLDVSPLLETFILYISGMHMSQGHMGHAWTLGDSAELRQMPGHRHDNLKEFEVDGLCYAKSLFELTWHILETTSSLNRVKLDTACGYPRCSSDRCFPYYTDQIMEARNAVSAVKTYITGKVPPTVKFNLVQPCNRCLALVQ</sequence>
<dbReference type="AlphaFoldDB" id="A0A0D9XF99"/>
<evidence type="ECO:0000313" key="5">
    <source>
        <dbReference type="Proteomes" id="UP000032180"/>
    </source>
</evidence>
<keyword evidence="5" id="KW-1185">Reference proteome</keyword>
<dbReference type="PANTHER" id="PTHR34145:SF38">
    <property type="entry name" value="EXPRESSED PROTEIN"/>
    <property type="match status" value="1"/>
</dbReference>
<evidence type="ECO:0008006" key="6">
    <source>
        <dbReference type="Google" id="ProtNLM"/>
    </source>
</evidence>
<dbReference type="Gramene" id="LPERR09G11430.1">
    <property type="protein sequence ID" value="LPERR09G11430.1"/>
    <property type="gene ID" value="LPERR09G11430"/>
</dbReference>
<reference evidence="5" key="2">
    <citation type="submission" date="2013-12" db="EMBL/GenBank/DDBJ databases">
        <authorList>
            <person name="Yu Y."/>
            <person name="Lee S."/>
            <person name="de Baynast K."/>
            <person name="Wissotski M."/>
            <person name="Liu L."/>
            <person name="Talag J."/>
            <person name="Goicoechea J."/>
            <person name="Angelova A."/>
            <person name="Jetty R."/>
            <person name="Kudrna D."/>
            <person name="Golser W."/>
            <person name="Rivera L."/>
            <person name="Zhang J."/>
            <person name="Wing R."/>
        </authorList>
    </citation>
    <scope>NUCLEOTIDE SEQUENCE</scope>
</reference>
<protein>
    <recommendedName>
        <fullName evidence="6">F-box domain-containing protein</fullName>
    </recommendedName>
</protein>
<accession>A0A0D9XF99</accession>
<evidence type="ECO:0000259" key="2">
    <source>
        <dbReference type="Pfam" id="PF00646"/>
    </source>
</evidence>
<dbReference type="Pfam" id="PF23622">
    <property type="entry name" value="LRR_At1g61320_AtMIF1"/>
    <property type="match status" value="1"/>
</dbReference>
<dbReference type="InterPro" id="IPR053772">
    <property type="entry name" value="At1g61320/At1g61330-like"/>
</dbReference>
<dbReference type="SUPFAM" id="SSF52047">
    <property type="entry name" value="RNI-like"/>
    <property type="match status" value="1"/>
</dbReference>
<feature type="domain" description="At1g61320/AtMIF1 LRR" evidence="3">
    <location>
        <begin position="157"/>
        <end position="540"/>
    </location>
</feature>
<dbReference type="InterPro" id="IPR032675">
    <property type="entry name" value="LRR_dom_sf"/>
</dbReference>